<reference evidence="3 4" key="1">
    <citation type="submission" date="2024-11" db="EMBL/GenBank/DDBJ databases">
        <title>A near-complete genome assembly of Cinchona calisaya.</title>
        <authorList>
            <person name="Lian D.C."/>
            <person name="Zhao X.W."/>
            <person name="Wei L."/>
        </authorList>
    </citation>
    <scope>NUCLEOTIDE SEQUENCE [LARGE SCALE GENOMIC DNA]</scope>
    <source>
        <tissue evidence="3">Nenye</tissue>
    </source>
</reference>
<gene>
    <name evidence="3" type="ORF">ACH5RR_041329</name>
</gene>
<dbReference type="PANTHER" id="PTHR15140">
    <property type="entry name" value="TUBULIN-SPECIFIC CHAPERONE E"/>
    <property type="match status" value="1"/>
</dbReference>
<accession>A0ABD2XTG1</accession>
<name>A0ABD2XTG1_9GENT</name>
<comment type="caution">
    <text evidence="3">The sequence shown here is derived from an EMBL/GenBank/DDBJ whole genome shotgun (WGS) entry which is preliminary data.</text>
</comment>
<evidence type="ECO:0000259" key="2">
    <source>
        <dbReference type="Pfam" id="PF23598"/>
    </source>
</evidence>
<evidence type="ECO:0000313" key="3">
    <source>
        <dbReference type="EMBL" id="KAL3498597.1"/>
    </source>
</evidence>
<dbReference type="SUPFAM" id="SSF52058">
    <property type="entry name" value="L domain-like"/>
    <property type="match status" value="1"/>
</dbReference>
<evidence type="ECO:0000313" key="4">
    <source>
        <dbReference type="Proteomes" id="UP001630127"/>
    </source>
</evidence>
<dbReference type="InterPro" id="IPR032675">
    <property type="entry name" value="LRR_dom_sf"/>
</dbReference>
<dbReference type="Pfam" id="PF23598">
    <property type="entry name" value="LRR_14"/>
    <property type="match status" value="1"/>
</dbReference>
<dbReference type="InterPro" id="IPR055414">
    <property type="entry name" value="LRR_R13L4/SHOC2-like"/>
</dbReference>
<dbReference type="Gene3D" id="3.80.10.10">
    <property type="entry name" value="Ribonuclease Inhibitor"/>
    <property type="match status" value="1"/>
</dbReference>
<proteinExistence type="predicted"/>
<keyword evidence="4" id="KW-1185">Reference proteome</keyword>
<feature type="domain" description="Disease resistance R13L4/SHOC-2-like LRR" evidence="2">
    <location>
        <begin position="419"/>
        <end position="621"/>
    </location>
</feature>
<dbReference type="EMBL" id="JBJUIK010000017">
    <property type="protein sequence ID" value="KAL3498597.1"/>
    <property type="molecule type" value="Genomic_DNA"/>
</dbReference>
<keyword evidence="1" id="KW-0677">Repeat</keyword>
<organism evidence="3 4">
    <name type="scientific">Cinchona calisaya</name>
    <dbReference type="NCBI Taxonomy" id="153742"/>
    <lineage>
        <taxon>Eukaryota</taxon>
        <taxon>Viridiplantae</taxon>
        <taxon>Streptophyta</taxon>
        <taxon>Embryophyta</taxon>
        <taxon>Tracheophyta</taxon>
        <taxon>Spermatophyta</taxon>
        <taxon>Magnoliopsida</taxon>
        <taxon>eudicotyledons</taxon>
        <taxon>Gunneridae</taxon>
        <taxon>Pentapetalae</taxon>
        <taxon>asterids</taxon>
        <taxon>lamiids</taxon>
        <taxon>Gentianales</taxon>
        <taxon>Rubiaceae</taxon>
        <taxon>Cinchonoideae</taxon>
        <taxon>Cinchoneae</taxon>
        <taxon>Cinchona</taxon>
    </lineage>
</organism>
<dbReference type="Proteomes" id="UP001630127">
    <property type="component" value="Unassembled WGS sequence"/>
</dbReference>
<sequence>MLSKKEGKIRCSYYKQYAGHNKMSCPLKAREKELEGAENQVEHANTVEQPIVGNLKFYSFAQVLAGKAACLLYLCLVDDKIDEKFVHKIKTELLGLIAKIKHLNHQIIHTYVDFSNTECTPDVHAYVVGFAGYLIDGLLGDLPMNHGVSIITTRAQLEILVEELNFLRYHFNYHSIDWDHTNYHVLSKIGTVILETGYVIYVSRDNQRDEEMAREGLYRLFHHIEPIKKKIRSHHDKEFPNSWRSDFPGTDELGSVDFILENLKDYIQDSVASFHRLDDSLVETVYKEIVSMRQLFNKVIELGNDDNSKMKVLLTRFKDAAYQAGIVIDSSVIISHRGWSTLFSLHNIVMEIKEMKTMMQMTSLTCDTSFDNNISQESNHVSHYFDVPPRVHSLLYYYKSNSRLAFQARDDLSKPVVHNSEEPNYPMLGKLQLLRVLDLESVDFRCGINICDLANITWMQYLRYFAIWLCTDEIPLAIRNLKRLETLIISGILGKFKLHEVILCLPRLRHFHITNQAFFSFEHYTEEFLETSYQLENLKTFPMPSLCYENNVKILSRLPKLQKLGCRFSNSWDDLIYCNHFPELKVVNHLESLKVFFNGKVLYPCYFSFPSSLKKLTLSNFQLPWDEISAIGRMLPNLEVLKLLNRAFVGREWRMKEDKFEKLTFLKLCLLDVQEWDASREHLSSLEQLVVISCQYLEEIPYALGEIPTLQLIEMKWCSSSATESVKQILEDQRDFSNDQLKVHVVIGAQ</sequence>
<evidence type="ECO:0000256" key="1">
    <source>
        <dbReference type="ARBA" id="ARBA00022737"/>
    </source>
</evidence>
<protein>
    <recommendedName>
        <fullName evidence="2">Disease resistance R13L4/SHOC-2-like LRR domain-containing protein</fullName>
    </recommendedName>
</protein>
<dbReference type="PANTHER" id="PTHR15140:SF39">
    <property type="entry name" value="LATE BLIGHT RESISTANCE PROTEIN HOMOLOG R1B-14"/>
    <property type="match status" value="1"/>
</dbReference>
<dbReference type="AlphaFoldDB" id="A0ABD2XTG1"/>